<dbReference type="GO" id="GO:1990862">
    <property type="term" value="C:nuclear membrane complex Bqt3-Bqt4"/>
    <property type="evidence" value="ECO:0007669"/>
    <property type="project" value="InterPro"/>
</dbReference>
<dbReference type="GO" id="GO:0070197">
    <property type="term" value="P:meiotic attachment of telomere to nuclear envelope"/>
    <property type="evidence" value="ECO:0007669"/>
    <property type="project" value="InterPro"/>
</dbReference>
<evidence type="ECO:0000313" key="5">
    <source>
        <dbReference type="EMBL" id="KAF2229661.1"/>
    </source>
</evidence>
<protein>
    <recommendedName>
        <fullName evidence="4">HTH APSES-type domain-containing protein</fullName>
    </recommendedName>
</protein>
<keyword evidence="2" id="KW-0183">Conidiation</keyword>
<evidence type="ECO:0000256" key="2">
    <source>
        <dbReference type="ARBA" id="ARBA00023321"/>
    </source>
</evidence>
<dbReference type="InterPro" id="IPR003163">
    <property type="entry name" value="Tscrpt_reg_HTH_APSES-type"/>
</dbReference>
<gene>
    <name evidence="5" type="ORF">EV356DRAFT_493417</name>
</gene>
<dbReference type="AlphaFoldDB" id="A0A6A6GVQ2"/>
<dbReference type="EMBL" id="ML991857">
    <property type="protein sequence ID" value="KAF2229661.1"/>
    <property type="molecule type" value="Genomic_DNA"/>
</dbReference>
<accession>A0A6A6GVQ2</accession>
<dbReference type="GO" id="GO:0030435">
    <property type="term" value="P:sporulation resulting in formation of a cellular spore"/>
    <property type="evidence" value="ECO:0007669"/>
    <property type="project" value="UniProtKB-KW"/>
</dbReference>
<feature type="compositionally biased region" description="Basic and acidic residues" evidence="3">
    <location>
        <begin position="370"/>
        <end position="380"/>
    </location>
</feature>
<feature type="region of interest" description="Disordered" evidence="3">
    <location>
        <begin position="191"/>
        <end position="256"/>
    </location>
</feature>
<evidence type="ECO:0000256" key="3">
    <source>
        <dbReference type="SAM" id="MobiDB-lite"/>
    </source>
</evidence>
<evidence type="ECO:0000259" key="4">
    <source>
        <dbReference type="PROSITE" id="PS51299"/>
    </source>
</evidence>
<feature type="compositionally biased region" description="Low complexity" evidence="3">
    <location>
        <begin position="210"/>
        <end position="224"/>
    </location>
</feature>
<dbReference type="Gene3D" id="3.10.260.10">
    <property type="entry name" value="Transcription regulator HTH, APSES-type DNA-binding domain"/>
    <property type="match status" value="1"/>
</dbReference>
<keyword evidence="1" id="KW-0749">Sporulation</keyword>
<dbReference type="GO" id="GO:0044820">
    <property type="term" value="P:mitotic telomere tethering at nuclear periphery"/>
    <property type="evidence" value="ECO:0007669"/>
    <property type="project" value="TreeGrafter"/>
</dbReference>
<name>A0A6A6GVQ2_VIRVR</name>
<feature type="domain" description="HTH APSES-type" evidence="4">
    <location>
        <begin position="66"/>
        <end position="180"/>
    </location>
</feature>
<dbReference type="InterPro" id="IPR036887">
    <property type="entry name" value="HTH_APSES_sf"/>
</dbReference>
<dbReference type="SUPFAM" id="SSF54616">
    <property type="entry name" value="DNA-binding domain of Mlu1-box binding protein MBP1"/>
    <property type="match status" value="1"/>
</dbReference>
<dbReference type="GO" id="GO:0003677">
    <property type="term" value="F:DNA binding"/>
    <property type="evidence" value="ECO:0007669"/>
    <property type="project" value="InterPro"/>
</dbReference>
<reference evidence="5" key="1">
    <citation type="journal article" date="2020" name="Stud. Mycol.">
        <title>101 Dothideomycetes genomes: a test case for predicting lifestyles and emergence of pathogens.</title>
        <authorList>
            <person name="Haridas S."/>
            <person name="Albert R."/>
            <person name="Binder M."/>
            <person name="Bloem J."/>
            <person name="Labutti K."/>
            <person name="Salamov A."/>
            <person name="Andreopoulos B."/>
            <person name="Baker S."/>
            <person name="Barry K."/>
            <person name="Bills G."/>
            <person name="Bluhm B."/>
            <person name="Cannon C."/>
            <person name="Castanera R."/>
            <person name="Culley D."/>
            <person name="Daum C."/>
            <person name="Ezra D."/>
            <person name="Gonzalez J."/>
            <person name="Henrissat B."/>
            <person name="Kuo A."/>
            <person name="Liang C."/>
            <person name="Lipzen A."/>
            <person name="Lutzoni F."/>
            <person name="Magnuson J."/>
            <person name="Mondo S."/>
            <person name="Nolan M."/>
            <person name="Ohm R."/>
            <person name="Pangilinan J."/>
            <person name="Park H.-J."/>
            <person name="Ramirez L."/>
            <person name="Alfaro M."/>
            <person name="Sun H."/>
            <person name="Tritt A."/>
            <person name="Yoshinaga Y."/>
            <person name="Zwiers L.-H."/>
            <person name="Turgeon B."/>
            <person name="Goodwin S."/>
            <person name="Spatafora J."/>
            <person name="Crous P."/>
            <person name="Grigoriev I."/>
        </authorList>
    </citation>
    <scope>NUCLEOTIDE SEQUENCE</scope>
    <source>
        <strain evidence="5">Tuck. ex Michener</strain>
    </source>
</reference>
<feature type="compositionally biased region" description="Polar residues" evidence="3">
    <location>
        <begin position="247"/>
        <end position="256"/>
    </location>
</feature>
<keyword evidence="6" id="KW-1185">Reference proteome</keyword>
<dbReference type="PROSITE" id="PS51299">
    <property type="entry name" value="HTH_APSES"/>
    <property type="match status" value="1"/>
</dbReference>
<sequence length="410" mass="44638">MVARRTLPSKRNPLLTPEHSPQLEILVERRRLGSTNLDVKPGQVGVANATRKENLGVFDYAHLRVPLPADLKGTGIFQLQANRKFPEAYFLMRRSSDGYLSATGMFKAAFPWASLEEEAAERKYITSLKTTADDEVAGNVWIPPDQALELGTEYSMTLWIQALLDPEPVHQSPSDNISSPPIFRMAKNTRTNVNGTAGSPKSPKSDVPESTSTRPRTRRSVSPTKIATPSRKIASPRKPRVPKGSQRGASTRETSNALQDAIAESPPALDGADDKVKVGVETSVAIAENGEEVTNTKVKVEMPKGNSDLPLPENTEEMVRTAKEMVEEARKLDSNDSGKVSGKGAGRKGKRKAEEITGAEEEGQESSSARPEKKAKITVREHEQLKARSKALIGLTATFTIAAAIPYFFG</sequence>
<feature type="region of interest" description="Disordered" evidence="3">
    <location>
        <begin position="328"/>
        <end position="380"/>
    </location>
</feature>
<evidence type="ECO:0000256" key="1">
    <source>
        <dbReference type="ARBA" id="ARBA00022969"/>
    </source>
</evidence>
<dbReference type="PANTHER" id="PTHR38044:SF1">
    <property type="entry name" value="BOUQUET FORMATION PROTEIN 4"/>
    <property type="match status" value="1"/>
</dbReference>
<dbReference type="PANTHER" id="PTHR38044">
    <property type="entry name" value="BOUQUET FORMATION PROTEIN 4"/>
    <property type="match status" value="1"/>
</dbReference>
<evidence type="ECO:0000313" key="6">
    <source>
        <dbReference type="Proteomes" id="UP000800092"/>
    </source>
</evidence>
<dbReference type="GO" id="GO:0048315">
    <property type="term" value="P:conidium formation"/>
    <property type="evidence" value="ECO:0007669"/>
    <property type="project" value="UniProtKB-KW"/>
</dbReference>
<organism evidence="5 6">
    <name type="scientific">Viridothelium virens</name>
    <name type="common">Speckled blister lichen</name>
    <name type="synonym">Trypethelium virens</name>
    <dbReference type="NCBI Taxonomy" id="1048519"/>
    <lineage>
        <taxon>Eukaryota</taxon>
        <taxon>Fungi</taxon>
        <taxon>Dikarya</taxon>
        <taxon>Ascomycota</taxon>
        <taxon>Pezizomycotina</taxon>
        <taxon>Dothideomycetes</taxon>
        <taxon>Dothideomycetes incertae sedis</taxon>
        <taxon>Trypetheliales</taxon>
        <taxon>Trypetheliaceae</taxon>
        <taxon>Viridothelium</taxon>
    </lineage>
</organism>
<dbReference type="InterPro" id="IPR037548">
    <property type="entry name" value="Bqt4"/>
</dbReference>
<dbReference type="SMART" id="SM01252">
    <property type="entry name" value="KilA-N"/>
    <property type="match status" value="1"/>
</dbReference>
<proteinExistence type="predicted"/>
<dbReference type="InterPro" id="IPR018004">
    <property type="entry name" value="KilA/APSES_HTH"/>
</dbReference>
<dbReference type="OrthoDB" id="5346159at2759"/>
<dbReference type="FunFam" id="3.10.260.10:FF:000002">
    <property type="entry name" value="APSES transcription factor, putative"/>
    <property type="match status" value="1"/>
</dbReference>
<dbReference type="Proteomes" id="UP000800092">
    <property type="component" value="Unassembled WGS sequence"/>
</dbReference>